<dbReference type="InterPro" id="IPR052929">
    <property type="entry name" value="RNase_H-like_EbsB-rel"/>
</dbReference>
<dbReference type="Proteomes" id="UP000596661">
    <property type="component" value="Chromosome 2"/>
</dbReference>
<evidence type="ECO:0000313" key="3">
    <source>
        <dbReference type="Proteomes" id="UP000596661"/>
    </source>
</evidence>
<dbReference type="PANTHER" id="PTHR47074">
    <property type="entry name" value="BNAC02G40300D PROTEIN"/>
    <property type="match status" value="1"/>
</dbReference>
<dbReference type="OMA" id="HISFSWI"/>
<dbReference type="GO" id="GO:0003676">
    <property type="term" value="F:nucleic acid binding"/>
    <property type="evidence" value="ECO:0007669"/>
    <property type="project" value="InterPro"/>
</dbReference>
<protein>
    <recommendedName>
        <fullName evidence="1">RNase H type-1 domain-containing protein</fullName>
    </recommendedName>
</protein>
<dbReference type="Gene3D" id="3.30.420.10">
    <property type="entry name" value="Ribonuclease H-like superfamily/Ribonuclease H"/>
    <property type="match status" value="1"/>
</dbReference>
<accession>A0A803NZE5</accession>
<dbReference type="InterPro" id="IPR002156">
    <property type="entry name" value="RNaseH_domain"/>
</dbReference>
<reference evidence="2" key="1">
    <citation type="submission" date="2018-11" db="EMBL/GenBank/DDBJ databases">
        <authorList>
            <person name="Grassa J C."/>
        </authorList>
    </citation>
    <scope>NUCLEOTIDE SEQUENCE [LARGE SCALE GENOMIC DNA]</scope>
</reference>
<dbReference type="EnsemblPlants" id="evm.model.02.2946">
    <property type="protein sequence ID" value="cds.evm.model.02.2946"/>
    <property type="gene ID" value="evm.TU.02.2946"/>
</dbReference>
<dbReference type="InterPro" id="IPR012337">
    <property type="entry name" value="RNaseH-like_sf"/>
</dbReference>
<dbReference type="CDD" id="cd06222">
    <property type="entry name" value="RNase_H_like"/>
    <property type="match status" value="1"/>
</dbReference>
<dbReference type="Gramene" id="evm.model.02.2946">
    <property type="protein sequence ID" value="cds.evm.model.02.2946"/>
    <property type="gene ID" value="evm.TU.02.2946"/>
</dbReference>
<organism evidence="2 3">
    <name type="scientific">Cannabis sativa</name>
    <name type="common">Hemp</name>
    <name type="synonym">Marijuana</name>
    <dbReference type="NCBI Taxonomy" id="3483"/>
    <lineage>
        <taxon>Eukaryota</taxon>
        <taxon>Viridiplantae</taxon>
        <taxon>Streptophyta</taxon>
        <taxon>Embryophyta</taxon>
        <taxon>Tracheophyta</taxon>
        <taxon>Spermatophyta</taxon>
        <taxon>Magnoliopsida</taxon>
        <taxon>eudicotyledons</taxon>
        <taxon>Gunneridae</taxon>
        <taxon>Pentapetalae</taxon>
        <taxon>rosids</taxon>
        <taxon>fabids</taxon>
        <taxon>Rosales</taxon>
        <taxon>Cannabaceae</taxon>
        <taxon>Cannabis</taxon>
    </lineage>
</organism>
<dbReference type="GO" id="GO:0004523">
    <property type="term" value="F:RNA-DNA hybrid ribonuclease activity"/>
    <property type="evidence" value="ECO:0007669"/>
    <property type="project" value="InterPro"/>
</dbReference>
<feature type="domain" description="RNase H type-1" evidence="1">
    <location>
        <begin position="38"/>
        <end position="158"/>
    </location>
</feature>
<dbReference type="Pfam" id="PF13456">
    <property type="entry name" value="RVT_3"/>
    <property type="match status" value="1"/>
</dbReference>
<evidence type="ECO:0000313" key="2">
    <source>
        <dbReference type="EnsemblPlants" id="cds.evm.model.02.2946"/>
    </source>
</evidence>
<reference evidence="2" key="2">
    <citation type="submission" date="2021-03" db="UniProtKB">
        <authorList>
            <consortium name="EnsemblPlants"/>
        </authorList>
    </citation>
    <scope>IDENTIFICATION</scope>
</reference>
<dbReference type="AlphaFoldDB" id="A0A803NZE5"/>
<proteinExistence type="predicted"/>
<keyword evidence="3" id="KW-1185">Reference proteome</keyword>
<dbReference type="PANTHER" id="PTHR47074:SF11">
    <property type="entry name" value="REVERSE TRANSCRIPTASE-LIKE PROTEIN"/>
    <property type="match status" value="1"/>
</dbReference>
<evidence type="ECO:0000259" key="1">
    <source>
        <dbReference type="Pfam" id="PF13456"/>
    </source>
</evidence>
<dbReference type="InterPro" id="IPR036397">
    <property type="entry name" value="RNaseH_sf"/>
</dbReference>
<dbReference type="SUPFAM" id="SSF53098">
    <property type="entry name" value="Ribonuclease H-like"/>
    <property type="match status" value="1"/>
</dbReference>
<dbReference type="EMBL" id="UZAU01000239">
    <property type="status" value="NOT_ANNOTATED_CDS"/>
    <property type="molecule type" value="Genomic_DNA"/>
</dbReference>
<name>A0A803NZE5_CANSA</name>
<dbReference type="InterPro" id="IPR044730">
    <property type="entry name" value="RNase_H-like_dom_plant"/>
</dbReference>
<sequence length="166" mass="18455">MVLEQWTVARSQQSRFQTGVFLHCNLWRKPTSFQVKVNVDGAIFEAYQRFGFGCVARDSNGRLIEAISASRSGIVFPEIAEIIGMKEALSSVKDKGWENVIIESDALMVVQAIHSSVTMPSQFGLLVVDCRLILLSLRNISISFVYRSANKAAHCVARGSCFMSDF</sequence>